<dbReference type="SMART" id="SM00471">
    <property type="entry name" value="HDc"/>
    <property type="match status" value="1"/>
</dbReference>
<dbReference type="InterPro" id="IPR012340">
    <property type="entry name" value="NA-bd_OB-fold"/>
</dbReference>
<dbReference type="Pfam" id="PF01966">
    <property type="entry name" value="HD"/>
    <property type="match status" value="1"/>
</dbReference>
<sequence length="347" mass="39588">MEADLGQVPAPHAWLKDLGENERITGLYLVREKSLGTTRKGEPFLSLILADRTGEIEAKVWDQAEQLSALFQKGDVIEVEGDASSYRDRLQLRISRLNVPQEPFDRSLFVESSPYPRPEMMTGLRDVLRSVRDRHLSSLIDRVFADKPLIDAFKEAPAAKNMHHNYLGGLLEHTLSVCRLARAVAEHYPYLNRDLLLTGAFLHDIGKVRELSYDLQIDYTDEGRLLGHVVLGMAILDKKIGELKHFPQDLALRLRHLILSHHGQFEFGSPKRPKFLEGFALHLVDDLDAKMNGLHRFMERDRQEGAWTEFNRMFERFFLKGEAGLAGKLDETGKEEEAVLQGKLFAH</sequence>
<dbReference type="CDD" id="cd00077">
    <property type="entry name" value="HDc"/>
    <property type="match status" value="1"/>
</dbReference>
<dbReference type="GO" id="GO:0031125">
    <property type="term" value="P:rRNA 3'-end processing"/>
    <property type="evidence" value="ECO:0007669"/>
    <property type="project" value="TreeGrafter"/>
</dbReference>
<reference evidence="3" key="1">
    <citation type="submission" date="2018-07" db="EMBL/GenBank/DDBJ databases">
        <authorList>
            <consortium name="Genoscope - CEA"/>
            <person name="William W."/>
        </authorList>
    </citation>
    <scope>NUCLEOTIDE SEQUENCE</scope>
    <source>
        <strain evidence="3">IK1</strain>
    </source>
</reference>
<keyword evidence="1" id="KW-0378">Hydrolase</keyword>
<dbReference type="InterPro" id="IPR003607">
    <property type="entry name" value="HD/PDEase_dom"/>
</dbReference>
<evidence type="ECO:0000256" key="1">
    <source>
        <dbReference type="ARBA" id="ARBA00022801"/>
    </source>
</evidence>
<dbReference type="InterPro" id="IPR004365">
    <property type="entry name" value="NA-bd_OB_tRNA"/>
</dbReference>
<proteinExistence type="predicted"/>
<dbReference type="AlphaFoldDB" id="A0A653A121"/>
<dbReference type="CDD" id="cd04492">
    <property type="entry name" value="YhaM_OBF_like"/>
    <property type="match status" value="1"/>
</dbReference>
<evidence type="ECO:0000313" key="3">
    <source>
        <dbReference type="EMBL" id="VBB41725.1"/>
    </source>
</evidence>
<gene>
    <name evidence="3" type="ORF">TRIP_B170027</name>
</gene>
<dbReference type="GO" id="GO:0016787">
    <property type="term" value="F:hydrolase activity"/>
    <property type="evidence" value="ECO:0007669"/>
    <property type="project" value="UniProtKB-KW"/>
</dbReference>
<dbReference type="PROSITE" id="PS51831">
    <property type="entry name" value="HD"/>
    <property type="match status" value="1"/>
</dbReference>
<dbReference type="SUPFAM" id="SSF50249">
    <property type="entry name" value="Nucleic acid-binding proteins"/>
    <property type="match status" value="1"/>
</dbReference>
<dbReference type="InterPro" id="IPR006675">
    <property type="entry name" value="HDIG_dom"/>
</dbReference>
<dbReference type="NCBIfam" id="TIGR00277">
    <property type="entry name" value="HDIG"/>
    <property type="match status" value="1"/>
</dbReference>
<dbReference type="Pfam" id="PF01336">
    <property type="entry name" value="tRNA_anti-codon"/>
    <property type="match status" value="1"/>
</dbReference>
<dbReference type="PANTHER" id="PTHR37294:SF1">
    <property type="entry name" value="3'-5' EXORIBONUCLEASE YHAM"/>
    <property type="match status" value="1"/>
</dbReference>
<dbReference type="GO" id="GO:0003676">
    <property type="term" value="F:nucleic acid binding"/>
    <property type="evidence" value="ECO:0007669"/>
    <property type="project" value="InterPro"/>
</dbReference>
<dbReference type="Gene3D" id="2.40.50.140">
    <property type="entry name" value="Nucleic acid-binding proteins"/>
    <property type="match status" value="1"/>
</dbReference>
<dbReference type="PANTHER" id="PTHR37294">
    <property type="entry name" value="3'-5' EXORIBONUCLEASE YHAM"/>
    <property type="match status" value="1"/>
</dbReference>
<feature type="domain" description="HD" evidence="2">
    <location>
        <begin position="170"/>
        <end position="290"/>
    </location>
</feature>
<dbReference type="SUPFAM" id="SSF109604">
    <property type="entry name" value="HD-domain/PDEase-like"/>
    <property type="match status" value="1"/>
</dbReference>
<accession>A0A653A121</accession>
<dbReference type="EMBL" id="UPXX01000009">
    <property type="protein sequence ID" value="VBB41725.1"/>
    <property type="molecule type" value="Genomic_DNA"/>
</dbReference>
<dbReference type="InterPro" id="IPR006674">
    <property type="entry name" value="HD_domain"/>
</dbReference>
<dbReference type="InterPro" id="IPR050798">
    <property type="entry name" value="YhaM_exoribonuc/phosphodiest"/>
</dbReference>
<evidence type="ECO:0000259" key="2">
    <source>
        <dbReference type="PROSITE" id="PS51831"/>
    </source>
</evidence>
<protein>
    <submittedName>
        <fullName evidence="3">HDIG domain protein</fullName>
    </submittedName>
</protein>
<organism evidence="3">
    <name type="scientific">Uncultured Desulfatiglans sp</name>
    <dbReference type="NCBI Taxonomy" id="1748965"/>
    <lineage>
        <taxon>Bacteria</taxon>
        <taxon>Pseudomonadati</taxon>
        <taxon>Thermodesulfobacteriota</taxon>
        <taxon>Desulfobacteria</taxon>
        <taxon>Desulfatiglandales</taxon>
        <taxon>Desulfatiglandaceae</taxon>
        <taxon>Desulfatiglans</taxon>
        <taxon>environmental samples</taxon>
    </lineage>
</organism>
<dbReference type="Gene3D" id="1.10.3210.10">
    <property type="entry name" value="Hypothetical protein af1432"/>
    <property type="match status" value="1"/>
</dbReference>
<name>A0A653A121_UNCDX</name>